<dbReference type="STRING" id="479434.Sthe_3103"/>
<comment type="cofactor">
    <cofactor evidence="1">
        <name>[4Fe-4S] cluster</name>
        <dbReference type="ChEBI" id="CHEBI:49883"/>
    </cofactor>
</comment>
<reference evidence="9 10" key="2">
    <citation type="journal article" date="2010" name="Stand. Genomic Sci.">
        <title>Complete genome sequence of Desulfohalobium retbaense type strain (HR(100)).</title>
        <authorList>
            <person name="Spring S."/>
            <person name="Nolan M."/>
            <person name="Lapidus A."/>
            <person name="Glavina Del Rio T."/>
            <person name="Copeland A."/>
            <person name="Tice H."/>
            <person name="Cheng J.F."/>
            <person name="Lucas S."/>
            <person name="Land M."/>
            <person name="Chen F."/>
            <person name="Bruce D."/>
            <person name="Goodwin L."/>
            <person name="Pitluck S."/>
            <person name="Ivanova N."/>
            <person name="Mavromatis K."/>
            <person name="Mikhailova N."/>
            <person name="Pati A."/>
            <person name="Chen A."/>
            <person name="Palaniappan K."/>
            <person name="Hauser L."/>
            <person name="Chang Y.J."/>
            <person name="Jeffries C.D."/>
            <person name="Munk C."/>
            <person name="Kiss H."/>
            <person name="Chain P."/>
            <person name="Han C."/>
            <person name="Brettin T."/>
            <person name="Detter J.C."/>
            <person name="Schuler E."/>
            <person name="Goker M."/>
            <person name="Rohde M."/>
            <person name="Bristow J."/>
            <person name="Eisen J.A."/>
            <person name="Markowitz V."/>
            <person name="Hugenholtz P."/>
            <person name="Kyrpides N.C."/>
            <person name="Klenk H.P."/>
        </authorList>
    </citation>
    <scope>NUCLEOTIDE SEQUENCE [LARGE SCALE GENOMIC DNA]</scope>
    <source>
        <strain evidence="10">ATCC 49802 / DSM 20745 / S 6022</strain>
    </source>
</reference>
<dbReference type="OrthoDB" id="9808591at2"/>
<evidence type="ECO:0000259" key="8">
    <source>
        <dbReference type="PROSITE" id="PS51918"/>
    </source>
</evidence>
<dbReference type="AlphaFoldDB" id="D1C9L0"/>
<evidence type="ECO:0000256" key="7">
    <source>
        <dbReference type="SAM" id="MobiDB-lite"/>
    </source>
</evidence>
<keyword evidence="2" id="KW-0004">4Fe-4S</keyword>
<sequence>MTHTPGALSNPPDHPPAAYPAARADRPRKPDLAAIDFSRQPFVLAWELTRACNLACIHCRADAQLRRHPGELTTEEAFRLIDDIARFDLPPILILTGGDPLRRPDVIDLIAHATGHGIPVTLTPAGTPLASYNRLAAAKEAGVARIAVSFDGATPETHDAFRRVPGSFGWTLQIVRHAHDLGLPVQIHTTLCRQTLGELPRLADLADELGAVVWAVFCLVPVGRGEILEPLSPAEYEEVFNWLIDRSQTARWNLKLTEGYHLRRVLAQRGMGPVSGLGFRESNGIGRAPKAVNAGNGFCFVSHLGEVWPSGFLPLATGNVRTSSIVDLYRNHPIFRALRDPARLKGKCGACRFKLICGGSRSRAFAATGDYLASDPACAYQPGVPAPLGT</sequence>
<dbReference type="InterPro" id="IPR017200">
    <property type="entry name" value="PqqE-like"/>
</dbReference>
<name>D1C9L0_SPHTD</name>
<feature type="region of interest" description="Disordered" evidence="7">
    <location>
        <begin position="1"/>
        <end position="25"/>
    </location>
</feature>
<evidence type="ECO:0000256" key="5">
    <source>
        <dbReference type="ARBA" id="ARBA00023004"/>
    </source>
</evidence>
<dbReference type="SFLD" id="SFLDS00029">
    <property type="entry name" value="Radical_SAM"/>
    <property type="match status" value="1"/>
</dbReference>
<dbReference type="NCBIfam" id="TIGR04053">
    <property type="entry name" value="TIGR04053 family radical SAM/SPASM domain-containing protein"/>
    <property type="match status" value="1"/>
</dbReference>
<keyword evidence="3" id="KW-0949">S-adenosyl-L-methionine</keyword>
<dbReference type="SMART" id="SM00729">
    <property type="entry name" value="Elp3"/>
    <property type="match status" value="1"/>
</dbReference>
<evidence type="ECO:0000256" key="4">
    <source>
        <dbReference type="ARBA" id="ARBA00022723"/>
    </source>
</evidence>
<dbReference type="InterPro" id="IPR007197">
    <property type="entry name" value="rSAM"/>
</dbReference>
<organism evidence="9 10">
    <name type="scientific">Sphaerobacter thermophilus (strain ATCC 49802 / DSM 20745 / KCCM 41009 / NCIMB 13125 / S 6022)</name>
    <dbReference type="NCBI Taxonomy" id="479434"/>
    <lineage>
        <taxon>Bacteria</taxon>
        <taxon>Pseudomonadati</taxon>
        <taxon>Thermomicrobiota</taxon>
        <taxon>Thermomicrobia</taxon>
        <taxon>Sphaerobacterales</taxon>
        <taxon>Sphaerobacterineae</taxon>
        <taxon>Sphaerobacteraceae</taxon>
        <taxon>Sphaerobacter</taxon>
    </lineage>
</organism>
<dbReference type="RefSeq" id="WP_012873538.1">
    <property type="nucleotide sequence ID" value="NC_013524.1"/>
</dbReference>
<keyword evidence="6" id="KW-0411">Iron-sulfur</keyword>
<dbReference type="GO" id="GO:0046872">
    <property type="term" value="F:metal ion binding"/>
    <property type="evidence" value="ECO:0007669"/>
    <property type="project" value="UniProtKB-KW"/>
</dbReference>
<feature type="domain" description="Radical SAM core" evidence="8">
    <location>
        <begin position="38"/>
        <end position="249"/>
    </location>
</feature>
<dbReference type="GO" id="GO:0003824">
    <property type="term" value="F:catalytic activity"/>
    <property type="evidence" value="ECO:0007669"/>
    <property type="project" value="InterPro"/>
</dbReference>
<dbReference type="Proteomes" id="UP000002027">
    <property type="component" value="Chromosome 2"/>
</dbReference>
<dbReference type="PANTHER" id="PTHR11228">
    <property type="entry name" value="RADICAL SAM DOMAIN PROTEIN"/>
    <property type="match status" value="1"/>
</dbReference>
<accession>D1C9L0</accession>
<dbReference type="CDD" id="cd01335">
    <property type="entry name" value="Radical_SAM"/>
    <property type="match status" value="1"/>
</dbReference>
<dbReference type="InParanoid" id="D1C9L0"/>
<dbReference type="InterPro" id="IPR058240">
    <property type="entry name" value="rSAM_sf"/>
</dbReference>
<evidence type="ECO:0000313" key="10">
    <source>
        <dbReference type="Proteomes" id="UP000002027"/>
    </source>
</evidence>
<reference evidence="10" key="1">
    <citation type="submission" date="2009-11" db="EMBL/GenBank/DDBJ databases">
        <title>The complete chromosome 2 of Sphaerobacter thermophilus DSM 20745.</title>
        <authorList>
            <person name="Lucas S."/>
            <person name="Copeland A."/>
            <person name="Lapidus A."/>
            <person name="Glavina del Rio T."/>
            <person name="Dalin E."/>
            <person name="Tice H."/>
            <person name="Bruce D."/>
            <person name="Goodwin L."/>
            <person name="Pitluck S."/>
            <person name="Kyrpides N."/>
            <person name="Mavromatis K."/>
            <person name="Ivanova N."/>
            <person name="Mikhailova N."/>
            <person name="LaButti K.M."/>
            <person name="Clum A."/>
            <person name="Sun H.I."/>
            <person name="Brettin T."/>
            <person name="Detter J.C."/>
            <person name="Han C."/>
            <person name="Larimer F."/>
            <person name="Land M."/>
            <person name="Hauser L."/>
            <person name="Markowitz V."/>
            <person name="Cheng J.F."/>
            <person name="Hugenholtz P."/>
            <person name="Woyke T."/>
            <person name="Wu D."/>
            <person name="Steenblock K."/>
            <person name="Schneider S."/>
            <person name="Pukall R."/>
            <person name="Goeker M."/>
            <person name="Klenk H.P."/>
            <person name="Eisen J.A."/>
        </authorList>
    </citation>
    <scope>NUCLEOTIDE SEQUENCE [LARGE SCALE GENOMIC DNA]</scope>
    <source>
        <strain evidence="10">ATCC 49802 / DSM 20745 / S 6022</strain>
    </source>
</reference>
<dbReference type="InterPro" id="IPR013785">
    <property type="entry name" value="Aldolase_TIM"/>
</dbReference>
<dbReference type="Gene3D" id="3.20.20.70">
    <property type="entry name" value="Aldolase class I"/>
    <property type="match status" value="1"/>
</dbReference>
<dbReference type="PANTHER" id="PTHR11228:SF34">
    <property type="entry name" value="TUNGSTEN-CONTAINING ALDEHYDE FERREDOXIN OXIDOREDUCTASE COFACTOR MODIFYING PROTEIN"/>
    <property type="match status" value="1"/>
</dbReference>
<protein>
    <submittedName>
        <fullName evidence="9">Radical SAM domain protein</fullName>
    </submittedName>
</protein>
<dbReference type="eggNOG" id="COG0535">
    <property type="taxonomic scope" value="Bacteria"/>
</dbReference>
<dbReference type="Pfam" id="PF04055">
    <property type="entry name" value="Radical_SAM"/>
    <property type="match status" value="1"/>
</dbReference>
<evidence type="ECO:0000256" key="3">
    <source>
        <dbReference type="ARBA" id="ARBA00022691"/>
    </source>
</evidence>
<dbReference type="PIRSF" id="PIRSF037420">
    <property type="entry name" value="PQQ_syn_pqqE"/>
    <property type="match status" value="1"/>
</dbReference>
<keyword evidence="10" id="KW-1185">Reference proteome</keyword>
<keyword evidence="5" id="KW-0408">Iron</keyword>
<proteinExistence type="predicted"/>
<dbReference type="EMBL" id="CP001824">
    <property type="protein sequence ID" value="ACZ40503.1"/>
    <property type="molecule type" value="Genomic_DNA"/>
</dbReference>
<evidence type="ECO:0000256" key="2">
    <source>
        <dbReference type="ARBA" id="ARBA00022485"/>
    </source>
</evidence>
<dbReference type="CDD" id="cd21123">
    <property type="entry name" value="SPASM_MftC-like"/>
    <property type="match status" value="1"/>
</dbReference>
<evidence type="ECO:0000256" key="1">
    <source>
        <dbReference type="ARBA" id="ARBA00001966"/>
    </source>
</evidence>
<gene>
    <name evidence="9" type="ordered locus">Sthe_3103</name>
</gene>
<dbReference type="SUPFAM" id="SSF102114">
    <property type="entry name" value="Radical SAM enzymes"/>
    <property type="match status" value="1"/>
</dbReference>
<dbReference type="KEGG" id="sti:Sthe_3103"/>
<dbReference type="PROSITE" id="PS51918">
    <property type="entry name" value="RADICAL_SAM"/>
    <property type="match status" value="1"/>
</dbReference>
<evidence type="ECO:0000256" key="6">
    <source>
        <dbReference type="ARBA" id="ARBA00023014"/>
    </source>
</evidence>
<dbReference type="InterPro" id="IPR050377">
    <property type="entry name" value="Radical_SAM_PqqE_MftC-like"/>
</dbReference>
<evidence type="ECO:0000313" key="9">
    <source>
        <dbReference type="EMBL" id="ACZ40503.1"/>
    </source>
</evidence>
<dbReference type="SFLD" id="SFLDG01067">
    <property type="entry name" value="SPASM/twitch_domain_containing"/>
    <property type="match status" value="1"/>
</dbReference>
<dbReference type="HOGENOM" id="CLU_009273_4_0_0"/>
<dbReference type="SFLD" id="SFLDG01386">
    <property type="entry name" value="main_SPASM_domain-containing"/>
    <property type="match status" value="1"/>
</dbReference>
<dbReference type="GO" id="GO:0051539">
    <property type="term" value="F:4 iron, 4 sulfur cluster binding"/>
    <property type="evidence" value="ECO:0007669"/>
    <property type="project" value="UniProtKB-KW"/>
</dbReference>
<dbReference type="InterPro" id="IPR006638">
    <property type="entry name" value="Elp3/MiaA/NifB-like_rSAM"/>
</dbReference>
<keyword evidence="4" id="KW-0479">Metal-binding</keyword>